<dbReference type="KEGG" id="dba:Dbac_0135"/>
<comment type="catalytic activity">
    <reaction evidence="6 9">
        <text>lipid IVA (E. coli) + CMP-3-deoxy-beta-D-manno-octulosonate = alpha-Kdo-(2-&gt;6)-lipid IVA (E. coli) + CMP + H(+)</text>
        <dbReference type="Rhea" id="RHEA:28066"/>
        <dbReference type="ChEBI" id="CHEBI:15378"/>
        <dbReference type="ChEBI" id="CHEBI:58603"/>
        <dbReference type="ChEBI" id="CHEBI:60364"/>
        <dbReference type="ChEBI" id="CHEBI:60377"/>
        <dbReference type="ChEBI" id="CHEBI:85987"/>
        <dbReference type="EC" id="2.4.99.12"/>
    </reaction>
</comment>
<proteinExistence type="inferred from homology"/>
<evidence type="ECO:0000256" key="6">
    <source>
        <dbReference type="ARBA" id="ARBA00049183"/>
    </source>
</evidence>
<evidence type="ECO:0000256" key="4">
    <source>
        <dbReference type="ARBA" id="ARBA00022679"/>
    </source>
</evidence>
<feature type="transmembrane region" description="Helical" evidence="9">
    <location>
        <begin position="12"/>
        <end position="35"/>
    </location>
</feature>
<comment type="similarity">
    <text evidence="9">Belongs to the glycosyltransferase group 1 family.</text>
</comment>
<dbReference type="eggNOG" id="COG1519">
    <property type="taxonomic scope" value="Bacteria"/>
</dbReference>
<evidence type="ECO:0000256" key="8">
    <source>
        <dbReference type="PIRSR" id="PIRSR639901-2"/>
    </source>
</evidence>
<dbReference type="HOGENOM" id="CLU_036146_2_0_7"/>
<sequence>MPRRAPAFGQFFGQLFGLAYTLLWCLAGPLAFFSARMRQGWKERLGLGKPAPCEIWIQGASAGECALVAGLLEHLPNVPVLVTTCTSQGLDVLSRIDSPNLQSRMLPFDLPLLMGRMLDTASPKAVVLLETEIWPGLLMACAARGVPVIVVNARMTAKSLAGYLFLGPLLRLWAPQRIGAMAPADALRFGLIFGAQRTTVTGNIKFDRAMNTPLLPLDENPLAGLVLRDHPFVVLGSVREQEEPLVLELIRQLREGNSHCVIGLFPRHMHRIPAWEGLLARSGIPFALRSSLHGQAQPGSVVLWDAFGEMNPAYALASRAFVGGSLARLGGQNFLEPLAQGALPCVGPHTRNFDWVGGEIFGSLVFKSASIPELARFLLSPAPPRSEVRAAALTYVHARQGATAASIALIRPYLHRSPHA</sequence>
<dbReference type="GO" id="GO:0009244">
    <property type="term" value="P:lipopolysaccharide core region biosynthetic process"/>
    <property type="evidence" value="ECO:0007669"/>
    <property type="project" value="UniProtKB-UniRule"/>
</dbReference>
<dbReference type="STRING" id="525897.Dbac_0135"/>
<evidence type="ECO:0000313" key="12">
    <source>
        <dbReference type="Proteomes" id="UP000002216"/>
    </source>
</evidence>
<evidence type="ECO:0000256" key="2">
    <source>
        <dbReference type="ARBA" id="ARBA00012621"/>
    </source>
</evidence>
<dbReference type="Pfam" id="PF04413">
    <property type="entry name" value="Glycos_transf_N"/>
    <property type="match status" value="1"/>
</dbReference>
<evidence type="ECO:0000313" key="11">
    <source>
        <dbReference type="EMBL" id="ACU88263.1"/>
    </source>
</evidence>
<evidence type="ECO:0000256" key="9">
    <source>
        <dbReference type="RuleBase" id="RU365103"/>
    </source>
</evidence>
<accession>C7LT39</accession>
<keyword evidence="9" id="KW-0448">Lipopolysaccharide biosynthesis</keyword>
<feature type="site" description="Transition state stabilizer" evidence="8">
    <location>
        <position position="205"/>
    </location>
</feature>
<feature type="active site" description="Proton acceptor" evidence="7">
    <location>
        <position position="64"/>
    </location>
</feature>
<reference evidence="11 12" key="1">
    <citation type="journal article" date="2009" name="Stand. Genomic Sci.">
        <title>Complete genome sequence of Desulfomicrobium baculatum type strain (X).</title>
        <authorList>
            <person name="Copeland A."/>
            <person name="Spring S."/>
            <person name="Goker M."/>
            <person name="Schneider S."/>
            <person name="Lapidus A."/>
            <person name="Del Rio T.G."/>
            <person name="Tice H."/>
            <person name="Cheng J.F."/>
            <person name="Chen F."/>
            <person name="Nolan M."/>
            <person name="Bruce D."/>
            <person name="Goodwin L."/>
            <person name="Pitluck S."/>
            <person name="Ivanova N."/>
            <person name="Mavrommatis K."/>
            <person name="Ovchinnikova G."/>
            <person name="Pati A."/>
            <person name="Chen A."/>
            <person name="Palaniappan K."/>
            <person name="Land M."/>
            <person name="Hauser L."/>
            <person name="Chang Y.J."/>
            <person name="Jeffries C.C."/>
            <person name="Meincke L."/>
            <person name="Sims D."/>
            <person name="Brettin T."/>
            <person name="Detter J.C."/>
            <person name="Han C."/>
            <person name="Chain P."/>
            <person name="Bristow J."/>
            <person name="Eisen J.A."/>
            <person name="Markowitz V."/>
            <person name="Hugenholtz P."/>
            <person name="Kyrpides N.C."/>
            <person name="Klenk H.P."/>
            <person name="Lucas S."/>
        </authorList>
    </citation>
    <scope>NUCLEOTIDE SEQUENCE [LARGE SCALE GENOMIC DNA]</scope>
    <source>
        <strain evidence="12">DSM 4028 / VKM B-1378 / X</strain>
    </source>
</reference>
<name>C7LT39_DESBD</name>
<dbReference type="Gene3D" id="3.40.50.2000">
    <property type="entry name" value="Glycogen Phosphorylase B"/>
    <property type="match status" value="1"/>
</dbReference>
<keyword evidence="9" id="KW-1133">Transmembrane helix</keyword>
<dbReference type="EMBL" id="CP001629">
    <property type="protein sequence ID" value="ACU88263.1"/>
    <property type="molecule type" value="Genomic_DNA"/>
</dbReference>
<evidence type="ECO:0000259" key="10">
    <source>
        <dbReference type="Pfam" id="PF04413"/>
    </source>
</evidence>
<comment type="function">
    <text evidence="9">Involved in lipopolysaccharide (LPS) biosynthesis. Catalyzes the transfer of 3-deoxy-D-manno-octulosonate (Kdo) residue(s) from CMP-Kdo to lipid IV(A), the tetraacyldisaccharide-1,4'-bisphosphate precursor of lipid A.</text>
</comment>
<dbReference type="AlphaFoldDB" id="C7LT39"/>
<evidence type="ECO:0000256" key="7">
    <source>
        <dbReference type="PIRSR" id="PIRSR639901-1"/>
    </source>
</evidence>
<dbReference type="InterPro" id="IPR039901">
    <property type="entry name" value="Kdotransferase"/>
</dbReference>
<dbReference type="Gene3D" id="3.40.50.11720">
    <property type="entry name" value="3-Deoxy-D-manno-octulosonic-acid transferase, N-terminal domain"/>
    <property type="match status" value="1"/>
</dbReference>
<dbReference type="GO" id="GO:0009245">
    <property type="term" value="P:lipid A biosynthetic process"/>
    <property type="evidence" value="ECO:0007669"/>
    <property type="project" value="TreeGrafter"/>
</dbReference>
<protein>
    <recommendedName>
        <fullName evidence="3 9">3-deoxy-D-manno-octulosonic acid transferase</fullName>
        <shortName evidence="9">Kdo transferase</shortName>
        <ecNumber evidence="2 9">2.4.99.12</ecNumber>
    </recommendedName>
    <alternativeName>
        <fullName evidence="5 9">Lipid IV(A) 3-deoxy-D-manno-octulosonic acid transferase</fullName>
    </alternativeName>
</protein>
<dbReference type="PANTHER" id="PTHR42755">
    <property type="entry name" value="3-DEOXY-MANNO-OCTULOSONATE CYTIDYLYLTRANSFERASE"/>
    <property type="match status" value="1"/>
</dbReference>
<dbReference type="GO" id="GO:0005886">
    <property type="term" value="C:plasma membrane"/>
    <property type="evidence" value="ECO:0007669"/>
    <property type="project" value="UniProtKB-SubCell"/>
</dbReference>
<feature type="domain" description="3-deoxy-D-manno-octulosonic-acid transferase N-terminal" evidence="10">
    <location>
        <begin position="40"/>
        <end position="208"/>
    </location>
</feature>
<gene>
    <name evidence="11" type="ordered locus">Dbac_0135</name>
</gene>
<keyword evidence="12" id="KW-1185">Reference proteome</keyword>
<dbReference type="RefSeq" id="WP_012805348.1">
    <property type="nucleotide sequence ID" value="NC_013173.1"/>
</dbReference>
<keyword evidence="9" id="KW-0472">Membrane</keyword>
<evidence type="ECO:0000256" key="3">
    <source>
        <dbReference type="ARBA" id="ARBA00019077"/>
    </source>
</evidence>
<comment type="subcellular location">
    <subcellularLocation>
        <location evidence="9">Cell membrane</location>
    </subcellularLocation>
</comment>
<dbReference type="GO" id="GO:0043842">
    <property type="term" value="F:Kdo transferase activity"/>
    <property type="evidence" value="ECO:0007669"/>
    <property type="project" value="UniProtKB-EC"/>
</dbReference>
<dbReference type="UniPathway" id="UPA00958"/>
<comment type="pathway">
    <text evidence="1 9">Bacterial outer membrane biogenesis; LPS core biosynthesis.</text>
</comment>
<dbReference type="EC" id="2.4.99.12" evidence="2 9"/>
<keyword evidence="9" id="KW-1003">Cell membrane</keyword>
<keyword evidence="4 9" id="KW-0808">Transferase</keyword>
<evidence type="ECO:0000256" key="1">
    <source>
        <dbReference type="ARBA" id="ARBA00004713"/>
    </source>
</evidence>
<dbReference type="InterPro" id="IPR038107">
    <property type="entry name" value="Glycos_transf_N_sf"/>
</dbReference>
<feature type="site" description="Transition state stabilizer" evidence="8">
    <location>
        <position position="130"/>
    </location>
</feature>
<dbReference type="PANTHER" id="PTHR42755:SF1">
    <property type="entry name" value="3-DEOXY-D-MANNO-OCTULOSONIC ACID TRANSFERASE, MITOCHONDRIAL-RELATED"/>
    <property type="match status" value="1"/>
</dbReference>
<dbReference type="InterPro" id="IPR007507">
    <property type="entry name" value="Glycos_transf_N"/>
</dbReference>
<dbReference type="Proteomes" id="UP000002216">
    <property type="component" value="Chromosome"/>
</dbReference>
<organism evidence="11 12">
    <name type="scientific">Desulfomicrobium baculatum (strain DSM 4028 / VKM B-1378 / X)</name>
    <name type="common">Desulfovibrio baculatus</name>
    <dbReference type="NCBI Taxonomy" id="525897"/>
    <lineage>
        <taxon>Bacteria</taxon>
        <taxon>Pseudomonadati</taxon>
        <taxon>Thermodesulfobacteriota</taxon>
        <taxon>Desulfovibrionia</taxon>
        <taxon>Desulfovibrionales</taxon>
        <taxon>Desulfomicrobiaceae</taxon>
        <taxon>Desulfomicrobium</taxon>
    </lineage>
</organism>
<keyword evidence="9" id="KW-0812">Transmembrane</keyword>
<dbReference type="CAZy" id="GT30">
    <property type="family name" value="Glycosyltransferase Family 30"/>
</dbReference>
<evidence type="ECO:0000256" key="5">
    <source>
        <dbReference type="ARBA" id="ARBA00031445"/>
    </source>
</evidence>